<keyword evidence="3" id="KW-1185">Reference proteome</keyword>
<dbReference type="GO" id="GO:0032259">
    <property type="term" value="P:methylation"/>
    <property type="evidence" value="ECO:0007669"/>
    <property type="project" value="UniProtKB-KW"/>
</dbReference>
<sequence>MADKIKLIKTEDGSHSLYNEDLNETYHSQHGAYNESNHVFIKQGLKYFYFEHFPKEINILEIGFGTGLNALLTVKELTLLPNVKINYSTLEPFPLTKEIIDGLNYTDLDMLESYKDLFYKIHNAEWGESVEITDRFIINKEKVKLQDFNSENKFDIIYFDAFAPNKQGELWEYNVLEKVSQMMERPSCLVTYCAKGQFKRDLASMGMVVETLPGPPGKKEMVRGVKV</sequence>
<gene>
    <name evidence="2" type="ORF">DCC35_01590</name>
</gene>
<dbReference type="NCBIfam" id="NF033855">
    <property type="entry name" value="tRNA_MNMC2"/>
    <property type="match status" value="1"/>
</dbReference>
<keyword evidence="2" id="KW-0489">Methyltransferase</keyword>
<dbReference type="KEGG" id="fpf:DCC35_01590"/>
<dbReference type="AlphaFoldDB" id="A0A4D7JQ03"/>
<evidence type="ECO:0000259" key="1">
    <source>
        <dbReference type="Pfam" id="PF05430"/>
    </source>
</evidence>
<dbReference type="GO" id="GO:0016645">
    <property type="term" value="F:oxidoreductase activity, acting on the CH-NH group of donors"/>
    <property type="evidence" value="ECO:0007669"/>
    <property type="project" value="InterPro"/>
</dbReference>
<dbReference type="Proteomes" id="UP000298616">
    <property type="component" value="Chromosome"/>
</dbReference>
<reference evidence="2 3" key="1">
    <citation type="submission" date="2018-04" db="EMBL/GenBank/DDBJ databases">
        <title>Complete genome uncultured novel isolate.</title>
        <authorList>
            <person name="Merlino G."/>
        </authorList>
    </citation>
    <scope>NUCLEOTIDE SEQUENCE [LARGE SCALE GENOMIC DNA]</scope>
    <source>
        <strain evidence="3">R1DC9</strain>
    </source>
</reference>
<dbReference type="Gene3D" id="3.40.50.150">
    <property type="entry name" value="Vaccinia Virus protein VP39"/>
    <property type="match status" value="1"/>
</dbReference>
<organism evidence="2 3">
    <name type="scientific">Mangrovivirga cuniculi</name>
    <dbReference type="NCBI Taxonomy" id="2715131"/>
    <lineage>
        <taxon>Bacteria</taxon>
        <taxon>Pseudomonadati</taxon>
        <taxon>Bacteroidota</taxon>
        <taxon>Cytophagia</taxon>
        <taxon>Cytophagales</taxon>
        <taxon>Mangrovivirgaceae</taxon>
        <taxon>Mangrovivirga</taxon>
    </lineage>
</organism>
<dbReference type="GO" id="GO:0004808">
    <property type="term" value="F:tRNA (5-methylaminomethyl-2-thiouridylate)(34)-methyltransferase activity"/>
    <property type="evidence" value="ECO:0007669"/>
    <property type="project" value="InterPro"/>
</dbReference>
<evidence type="ECO:0000313" key="3">
    <source>
        <dbReference type="Proteomes" id="UP000298616"/>
    </source>
</evidence>
<dbReference type="RefSeq" id="WP_137089133.1">
    <property type="nucleotide sequence ID" value="NZ_CP028923.1"/>
</dbReference>
<protein>
    <submittedName>
        <fullName evidence="2">Methyltransferase</fullName>
    </submittedName>
</protein>
<feature type="domain" description="MnmC-like methyltransferase" evidence="1">
    <location>
        <begin position="145"/>
        <end position="226"/>
    </location>
</feature>
<dbReference type="OrthoDB" id="9786494at2"/>
<name>A0A4D7JQ03_9BACT</name>
<dbReference type="EMBL" id="CP028923">
    <property type="protein sequence ID" value="QCK13536.1"/>
    <property type="molecule type" value="Genomic_DNA"/>
</dbReference>
<dbReference type="Pfam" id="PF05430">
    <property type="entry name" value="Methyltransf_30"/>
    <property type="match status" value="1"/>
</dbReference>
<proteinExistence type="predicted"/>
<dbReference type="InterPro" id="IPR008471">
    <property type="entry name" value="MnmC-like_methylTransf"/>
</dbReference>
<dbReference type="InterPro" id="IPR047785">
    <property type="entry name" value="tRNA_MNMC2"/>
</dbReference>
<dbReference type="PANTHER" id="PTHR39963:SF1">
    <property type="entry name" value="MNMC-LIKE METHYLTRANSFERASE DOMAIN-CONTAINING PROTEIN"/>
    <property type="match status" value="1"/>
</dbReference>
<accession>A0A4D7JQ03</accession>
<evidence type="ECO:0000313" key="2">
    <source>
        <dbReference type="EMBL" id="QCK13536.1"/>
    </source>
</evidence>
<keyword evidence="2" id="KW-0808">Transferase</keyword>
<dbReference type="InterPro" id="IPR029063">
    <property type="entry name" value="SAM-dependent_MTases_sf"/>
</dbReference>
<dbReference type="PANTHER" id="PTHR39963">
    <property type="entry name" value="SLL0983 PROTEIN"/>
    <property type="match status" value="1"/>
</dbReference>